<reference evidence="5" key="1">
    <citation type="journal article" date="2019" name="Int. J. Syst. Evol. Microbiol.">
        <title>The Global Catalogue of Microorganisms (GCM) 10K type strain sequencing project: providing services to taxonomists for standard genome sequencing and annotation.</title>
        <authorList>
            <consortium name="The Broad Institute Genomics Platform"/>
            <consortium name="The Broad Institute Genome Sequencing Center for Infectious Disease"/>
            <person name="Wu L."/>
            <person name="Ma J."/>
        </authorList>
    </citation>
    <scope>NUCLEOTIDE SEQUENCE [LARGE SCALE GENOMIC DNA]</scope>
    <source>
        <strain evidence="5">NBRC 111756</strain>
    </source>
</reference>
<dbReference type="PANTHER" id="PTHR43773">
    <property type="entry name" value="MAGNESIUM TRANSPORTER MGTE"/>
    <property type="match status" value="1"/>
</dbReference>
<dbReference type="InterPro" id="IPR006668">
    <property type="entry name" value="Mg_transptr_MgtE_intracell_dom"/>
</dbReference>
<feature type="compositionally biased region" description="Basic and acidic residues" evidence="2">
    <location>
        <begin position="241"/>
        <end position="250"/>
    </location>
</feature>
<dbReference type="Gene3D" id="3.10.580.10">
    <property type="entry name" value="CBS-domain"/>
    <property type="match status" value="1"/>
</dbReference>
<name>A0ABW2A3S1_9GAMM</name>
<dbReference type="Proteomes" id="UP001596422">
    <property type="component" value="Unassembled WGS sequence"/>
</dbReference>
<evidence type="ECO:0000256" key="1">
    <source>
        <dbReference type="PROSITE-ProRule" id="PRU00703"/>
    </source>
</evidence>
<dbReference type="EMBL" id="JBHSWE010000001">
    <property type="protein sequence ID" value="MFC6672102.1"/>
    <property type="molecule type" value="Genomic_DNA"/>
</dbReference>
<feature type="compositionally biased region" description="Basic and acidic residues" evidence="2">
    <location>
        <begin position="315"/>
        <end position="328"/>
    </location>
</feature>
<keyword evidence="5" id="KW-1185">Reference proteome</keyword>
<accession>A0ABW2A3S1</accession>
<dbReference type="Pfam" id="PF03448">
    <property type="entry name" value="MgtE_N"/>
    <property type="match status" value="1"/>
</dbReference>
<feature type="compositionally biased region" description="Basic residues" evidence="2">
    <location>
        <begin position="283"/>
        <end position="297"/>
    </location>
</feature>
<feature type="domain" description="CBS" evidence="3">
    <location>
        <begin position="126"/>
        <end position="186"/>
    </location>
</feature>
<proteinExistence type="predicted"/>
<dbReference type="InterPro" id="IPR046342">
    <property type="entry name" value="CBS_dom_sf"/>
</dbReference>
<evidence type="ECO:0000259" key="3">
    <source>
        <dbReference type="PROSITE" id="PS51371"/>
    </source>
</evidence>
<feature type="region of interest" description="Disordered" evidence="2">
    <location>
        <begin position="225"/>
        <end position="258"/>
    </location>
</feature>
<dbReference type="SUPFAM" id="SSF158791">
    <property type="entry name" value="MgtE N-terminal domain-like"/>
    <property type="match status" value="1"/>
</dbReference>
<dbReference type="PROSITE" id="PS51371">
    <property type="entry name" value="CBS"/>
    <property type="match status" value="1"/>
</dbReference>
<dbReference type="SUPFAM" id="SSF54631">
    <property type="entry name" value="CBS-domain pair"/>
    <property type="match status" value="1"/>
</dbReference>
<gene>
    <name evidence="4" type="ORF">ACFQDL_20065</name>
</gene>
<protein>
    <submittedName>
        <fullName evidence="4">CBS domain-containing protein</fullName>
    </submittedName>
</protein>
<dbReference type="SMART" id="SM00924">
    <property type="entry name" value="MgtE_N"/>
    <property type="match status" value="1"/>
</dbReference>
<dbReference type="Pfam" id="PF00571">
    <property type="entry name" value="CBS"/>
    <property type="match status" value="2"/>
</dbReference>
<dbReference type="PANTHER" id="PTHR43773:SF1">
    <property type="entry name" value="MAGNESIUM TRANSPORTER MGTE"/>
    <property type="match status" value="1"/>
</dbReference>
<keyword evidence="1" id="KW-0129">CBS domain</keyword>
<dbReference type="RefSeq" id="WP_379910566.1">
    <property type="nucleotide sequence ID" value="NZ_JBHSWE010000001.1"/>
</dbReference>
<evidence type="ECO:0000256" key="2">
    <source>
        <dbReference type="SAM" id="MobiDB-lite"/>
    </source>
</evidence>
<feature type="region of interest" description="Disordered" evidence="2">
    <location>
        <begin position="270"/>
        <end position="328"/>
    </location>
</feature>
<dbReference type="InterPro" id="IPR000644">
    <property type="entry name" value="CBS_dom"/>
</dbReference>
<dbReference type="InterPro" id="IPR006669">
    <property type="entry name" value="MgtE_transporter"/>
</dbReference>
<sequence length="328" mass="36265">MTTDRTGAVPLLQQAYLQQYPGEATQLLEKLPADQIGRILGDMPLEPSLPVWERLVPDIAGRVLESLPLPRIRELLSRATPNRCIAWLTGLEPEVRERYLDQLDAGRAGELRLLMSFPPDRAGSLMDPRVLVFRPAMTVREAMRRLRDSRRQDILSLFVLDDDNRLAGFIPIQLLAMSRAADRLDELMQPVRAFVEALAPRDELVERLDEYRLIDLPVIDRDGRLLGVVPPGPGRGRGKRGQRDAADHGRQQQGGAGPVEGVFRRAQAPALAADQSVDGLSGRRGRRSVREHHRPVHRPGGAAAGGCRTVGQHRCPGDGRHDARPGAA</sequence>
<evidence type="ECO:0000313" key="5">
    <source>
        <dbReference type="Proteomes" id="UP001596422"/>
    </source>
</evidence>
<comment type="caution">
    <text evidence="4">The sequence shown here is derived from an EMBL/GenBank/DDBJ whole genome shotgun (WGS) entry which is preliminary data.</text>
</comment>
<evidence type="ECO:0000313" key="4">
    <source>
        <dbReference type="EMBL" id="MFC6672102.1"/>
    </source>
</evidence>
<organism evidence="4 5">
    <name type="scientific">Marinobacterium aestuariivivens</name>
    <dbReference type="NCBI Taxonomy" id="1698799"/>
    <lineage>
        <taxon>Bacteria</taxon>
        <taxon>Pseudomonadati</taxon>
        <taxon>Pseudomonadota</taxon>
        <taxon>Gammaproteobacteria</taxon>
        <taxon>Oceanospirillales</taxon>
        <taxon>Oceanospirillaceae</taxon>
        <taxon>Marinobacterium</taxon>
    </lineage>
</organism>